<name>A0A976YEY9_9CAUD</name>
<protein>
    <submittedName>
        <fullName evidence="1">Uncharacterized protein</fullName>
    </submittedName>
</protein>
<accession>A0A976YEY9</accession>
<dbReference type="EMBL" id="ON649700">
    <property type="protein sequence ID" value="UVF62350.1"/>
    <property type="molecule type" value="Genomic_DNA"/>
</dbReference>
<dbReference type="Proteomes" id="UP001157003">
    <property type="component" value="Segment"/>
</dbReference>
<reference evidence="1 2" key="1">
    <citation type="submission" date="2022-05" db="EMBL/GenBank/DDBJ databases">
        <title>Diverse viruses of marine archaea discovered using metagenomics.</title>
        <authorList>
            <person name="Zhou Y."/>
        </authorList>
    </citation>
    <scope>NUCLEOTIDE SEQUENCE [LARGE SCALE GENOMIC DNA]</scope>
    <source>
        <strain evidence="1">YSH_174770</strain>
    </source>
</reference>
<organism evidence="1 2">
    <name type="scientific">Nitrososphaeria virus YSH_174770</name>
    <dbReference type="NCBI Taxonomy" id="3071322"/>
    <lineage>
        <taxon>Viruses</taxon>
        <taxon>Duplodnaviria</taxon>
        <taxon>Heunggongvirae</taxon>
        <taxon>Uroviricota</taxon>
        <taxon>Caudoviricetes</taxon>
        <taxon>Juravirales</taxon>
        <taxon>Yangangviridae</taxon>
        <taxon>Senitvirus</taxon>
        <taxon>Senitvirus yangshanense</taxon>
    </lineage>
</organism>
<proteinExistence type="predicted"/>
<evidence type="ECO:0000313" key="1">
    <source>
        <dbReference type="EMBL" id="UVF62350.1"/>
    </source>
</evidence>
<evidence type="ECO:0000313" key="2">
    <source>
        <dbReference type="Proteomes" id="UP001157003"/>
    </source>
</evidence>
<keyword evidence="2" id="KW-1185">Reference proteome</keyword>
<sequence length="59" mass="6479">MTQNTKSVNVKAEVTIADLIHTHLDCILVLVNSDDADKKVKLSGHVEAVRNIIKNEPSL</sequence>